<name>A0A7Y0LWJ7_CELFI</name>
<dbReference type="InterPro" id="IPR025997">
    <property type="entry name" value="SBP_2_dom"/>
</dbReference>
<comment type="caution">
    <text evidence="6">The sequence shown here is derived from an EMBL/GenBank/DDBJ whole genome shotgun (WGS) entry which is preliminary data.</text>
</comment>
<evidence type="ECO:0000256" key="2">
    <source>
        <dbReference type="ARBA" id="ARBA00007639"/>
    </source>
</evidence>
<dbReference type="AlphaFoldDB" id="A0A7Y0LWJ7"/>
<comment type="similarity">
    <text evidence="2">Belongs to the bacterial solute-binding protein 2 family.</text>
</comment>
<dbReference type="PROSITE" id="PS51257">
    <property type="entry name" value="PROKAR_LIPOPROTEIN"/>
    <property type="match status" value="1"/>
</dbReference>
<dbReference type="CDD" id="cd20007">
    <property type="entry name" value="PBP1_ABC_sugar_binding-like"/>
    <property type="match status" value="1"/>
</dbReference>
<comment type="subcellular location">
    <subcellularLocation>
        <location evidence="1">Cell envelope</location>
    </subcellularLocation>
</comment>
<gene>
    <name evidence="6" type="ORF">HIR71_03065</name>
</gene>
<dbReference type="RefSeq" id="WP_169323328.1">
    <property type="nucleotide sequence ID" value="NZ_JABCJJ010000003.1"/>
</dbReference>
<dbReference type="GO" id="GO:0030313">
    <property type="term" value="C:cell envelope"/>
    <property type="evidence" value="ECO:0007669"/>
    <property type="project" value="UniProtKB-SubCell"/>
</dbReference>
<feature type="chain" id="PRO_5038993315" evidence="4">
    <location>
        <begin position="21"/>
        <end position="339"/>
    </location>
</feature>
<dbReference type="Proteomes" id="UP000562124">
    <property type="component" value="Unassembled WGS sequence"/>
</dbReference>
<dbReference type="PANTHER" id="PTHR46847:SF1">
    <property type="entry name" value="D-ALLOSE-BINDING PERIPLASMIC PROTEIN-RELATED"/>
    <property type="match status" value="1"/>
</dbReference>
<dbReference type="EMBL" id="JABCJJ010000003">
    <property type="protein sequence ID" value="NMR19206.1"/>
    <property type="molecule type" value="Genomic_DNA"/>
</dbReference>
<proteinExistence type="inferred from homology"/>
<evidence type="ECO:0000256" key="4">
    <source>
        <dbReference type="SAM" id="SignalP"/>
    </source>
</evidence>
<dbReference type="PANTHER" id="PTHR46847">
    <property type="entry name" value="D-ALLOSE-BINDING PERIPLASMIC PROTEIN-RELATED"/>
    <property type="match status" value="1"/>
</dbReference>
<feature type="domain" description="Periplasmic binding protein" evidence="5">
    <location>
        <begin position="47"/>
        <end position="303"/>
    </location>
</feature>
<dbReference type="GO" id="GO:0030246">
    <property type="term" value="F:carbohydrate binding"/>
    <property type="evidence" value="ECO:0007669"/>
    <property type="project" value="UniProtKB-ARBA"/>
</dbReference>
<evidence type="ECO:0000256" key="1">
    <source>
        <dbReference type="ARBA" id="ARBA00004196"/>
    </source>
</evidence>
<keyword evidence="3 4" id="KW-0732">Signal</keyword>
<feature type="signal peptide" evidence="4">
    <location>
        <begin position="1"/>
        <end position="20"/>
    </location>
</feature>
<evidence type="ECO:0000313" key="7">
    <source>
        <dbReference type="Proteomes" id="UP000562124"/>
    </source>
</evidence>
<keyword evidence="7" id="KW-1185">Reference proteome</keyword>
<sequence>MKKIRLAGAAMVATAALALASCSTQTTNEPGAAAADGGSNDGPLEISLLTTYNGLPFYTAMQCGAQDAAAELGGEISLSNDGPSRGMNAADQLPVLESVVSSGPDGLIFVPADPQAMLAPVKSAIDAGLPVVTTDATLAEEVALAQFHGDNLAGGALAAEEMLRLVGDATGKILVLDNRPGLPITNERAEGFIAGMEGAEGLEILETQYYEDDPNQAATIVQSSLQANPDIVGIFTTSEAGATGAANGLQGLAAEDVAVIAYDAGPVLVRALRDGTIDALVAQGSYKQGYDAMTRLVQHLRGEDVSGEPFDNVVDNVLVTPENMDDPEVAKFLYPESCS</sequence>
<dbReference type="SUPFAM" id="SSF53822">
    <property type="entry name" value="Periplasmic binding protein-like I"/>
    <property type="match status" value="1"/>
</dbReference>
<dbReference type="InterPro" id="IPR028082">
    <property type="entry name" value="Peripla_BP_I"/>
</dbReference>
<evidence type="ECO:0000256" key="3">
    <source>
        <dbReference type="ARBA" id="ARBA00022729"/>
    </source>
</evidence>
<dbReference type="Gene3D" id="3.40.50.2300">
    <property type="match status" value="2"/>
</dbReference>
<evidence type="ECO:0000313" key="6">
    <source>
        <dbReference type="EMBL" id="NMR19206.1"/>
    </source>
</evidence>
<dbReference type="Pfam" id="PF13407">
    <property type="entry name" value="Peripla_BP_4"/>
    <property type="match status" value="1"/>
</dbReference>
<evidence type="ECO:0000259" key="5">
    <source>
        <dbReference type="Pfam" id="PF13407"/>
    </source>
</evidence>
<organism evidence="6 7">
    <name type="scientific">Cellulomonas fimi</name>
    <dbReference type="NCBI Taxonomy" id="1708"/>
    <lineage>
        <taxon>Bacteria</taxon>
        <taxon>Bacillati</taxon>
        <taxon>Actinomycetota</taxon>
        <taxon>Actinomycetes</taxon>
        <taxon>Micrococcales</taxon>
        <taxon>Cellulomonadaceae</taxon>
        <taxon>Cellulomonas</taxon>
    </lineage>
</organism>
<protein>
    <submittedName>
        <fullName evidence="6">Substrate-binding domain-containing protein</fullName>
    </submittedName>
</protein>
<accession>A0A7Y0LWJ7</accession>
<reference evidence="6 7" key="1">
    <citation type="submission" date="2020-04" db="EMBL/GenBank/DDBJ databases">
        <title>Sequencing and Assembly of C. fimi.</title>
        <authorList>
            <person name="Ramsey A.R."/>
        </authorList>
    </citation>
    <scope>NUCLEOTIDE SEQUENCE [LARGE SCALE GENOMIC DNA]</scope>
    <source>
        <strain evidence="6 7">SB</strain>
    </source>
</reference>